<organism evidence="2 3">
    <name type="scientific">Popillia japonica</name>
    <name type="common">Japanese beetle</name>
    <dbReference type="NCBI Taxonomy" id="7064"/>
    <lineage>
        <taxon>Eukaryota</taxon>
        <taxon>Metazoa</taxon>
        <taxon>Ecdysozoa</taxon>
        <taxon>Arthropoda</taxon>
        <taxon>Hexapoda</taxon>
        <taxon>Insecta</taxon>
        <taxon>Pterygota</taxon>
        <taxon>Neoptera</taxon>
        <taxon>Endopterygota</taxon>
        <taxon>Coleoptera</taxon>
        <taxon>Polyphaga</taxon>
        <taxon>Scarabaeiformia</taxon>
        <taxon>Scarabaeidae</taxon>
        <taxon>Rutelinae</taxon>
        <taxon>Popillia</taxon>
    </lineage>
</organism>
<dbReference type="EMBL" id="JASPKY010000301">
    <property type="protein sequence ID" value="KAK9709832.1"/>
    <property type="molecule type" value="Genomic_DNA"/>
</dbReference>
<dbReference type="AlphaFoldDB" id="A0AAW1JYJ1"/>
<keyword evidence="3" id="KW-1185">Reference proteome</keyword>
<evidence type="ECO:0000256" key="1">
    <source>
        <dbReference type="SAM" id="MobiDB-lite"/>
    </source>
</evidence>
<name>A0AAW1JYJ1_POPJA</name>
<comment type="caution">
    <text evidence="2">The sequence shown here is derived from an EMBL/GenBank/DDBJ whole genome shotgun (WGS) entry which is preliminary data.</text>
</comment>
<sequence length="113" mass="13339">MVSAKSCPKLHWPKSLDGYTLKHWEHYEPQHIWEMLAKSDSSNHQKYMRSTERRRDFMDGRLKEGNNDRLGGVFKEILKKNFQEKDMPRGAHPVIGEDGREKPNTNALPRKHQ</sequence>
<feature type="region of interest" description="Disordered" evidence="1">
    <location>
        <begin position="81"/>
        <end position="113"/>
    </location>
</feature>
<dbReference type="Proteomes" id="UP001458880">
    <property type="component" value="Unassembled WGS sequence"/>
</dbReference>
<feature type="compositionally biased region" description="Basic and acidic residues" evidence="1">
    <location>
        <begin position="81"/>
        <end position="103"/>
    </location>
</feature>
<reference evidence="2 3" key="1">
    <citation type="journal article" date="2024" name="BMC Genomics">
        <title>De novo assembly and annotation of Popillia japonica's genome with initial clues to its potential as an invasive pest.</title>
        <authorList>
            <person name="Cucini C."/>
            <person name="Boschi S."/>
            <person name="Funari R."/>
            <person name="Cardaioli E."/>
            <person name="Iannotti N."/>
            <person name="Marturano G."/>
            <person name="Paoli F."/>
            <person name="Bruttini M."/>
            <person name="Carapelli A."/>
            <person name="Frati F."/>
            <person name="Nardi F."/>
        </authorList>
    </citation>
    <scope>NUCLEOTIDE SEQUENCE [LARGE SCALE GENOMIC DNA]</scope>
    <source>
        <strain evidence="2">DMR45628</strain>
    </source>
</reference>
<evidence type="ECO:0000313" key="3">
    <source>
        <dbReference type="Proteomes" id="UP001458880"/>
    </source>
</evidence>
<protein>
    <submittedName>
        <fullName evidence="2">Uncharacterized protein</fullName>
    </submittedName>
</protein>
<gene>
    <name evidence="2" type="ORF">QE152_g26376</name>
</gene>
<accession>A0AAW1JYJ1</accession>
<proteinExistence type="predicted"/>
<evidence type="ECO:0000313" key="2">
    <source>
        <dbReference type="EMBL" id="KAK9709832.1"/>
    </source>
</evidence>